<feature type="region of interest" description="Disordered" evidence="4">
    <location>
        <begin position="569"/>
        <end position="588"/>
    </location>
</feature>
<sequence length="672" mass="73984" precursor="true">MACIFAAFSMLTLSQVSKAFAGRTLFSDVSLQVNRGDRIGLVGPNGAGKSTLFSLILGEASPDTGRVMLEKSANMGFLPQESAPAGDETVLELACATSPEMMKAQRIIKAYESAHSSSEGATPGTPSDEDYHEALATFDELGGWQLEPKAKQILHGLAFREVDFDRQARTMSGGWIMRAHLARLLVMEPDLLLLDEPTNHLDLESLYWFQDYLSRYPGAILMISHDREFLNALVGSIVEIAHSKLNRYRGNWDKYVVEKAAREEQQLAAYKNQQKEIASLQEFADRFRAKASKASQAQSKLKQIDRMEKIEAPLSQEKTVHMRFPQPPRSGIRAIEMKGIDFSYGDLTVYRGLNFEAERGQRTVLVGPNGAGKSTLLKLLAGNLKPQAGTVEPGYNVKVGYFSQHRMEGLKPKSTVLESVQDMPNPPGEQMCRTVLGSFLFRGDDVFKPVGVLSGGEKTRLALVKLLLDPPNLLLMDEPTTHLDIGSIDALINALQQYEGTLIFISHDVHFIRAMAKTVLHISAGKLTPYAGDYDYYLEKSKATSAREALTAGEKLTNFQPKAAPVAATNVTGNAPTPRKSKEQKRAEAEARQAQARVRKEHETKVASLEMQIATLEGKQRALTAELENPDTYESGGRAVEINRDLMAVSEDLARLTKEWEALAATAPEDGA</sequence>
<proteinExistence type="predicted"/>
<dbReference type="RefSeq" id="WP_006979424.1">
    <property type="nucleotide sequence ID" value="NZ_ABVL01000005.1"/>
</dbReference>
<dbReference type="SUPFAM" id="SSF52540">
    <property type="entry name" value="P-loop containing nucleoside triphosphate hydrolases"/>
    <property type="match status" value="2"/>
</dbReference>
<feature type="domain" description="ABC transporter" evidence="6">
    <location>
        <begin position="11"/>
        <end position="268"/>
    </location>
</feature>
<dbReference type="InterPro" id="IPR027417">
    <property type="entry name" value="P-loop_NTPase"/>
</dbReference>
<feature type="domain" description="ABC transporter" evidence="6">
    <location>
        <begin position="335"/>
        <end position="549"/>
    </location>
</feature>
<evidence type="ECO:0000256" key="5">
    <source>
        <dbReference type="SAM" id="SignalP"/>
    </source>
</evidence>
<dbReference type="Pfam" id="PF00005">
    <property type="entry name" value="ABC_tran"/>
    <property type="match status" value="2"/>
</dbReference>
<dbReference type="InterPro" id="IPR037118">
    <property type="entry name" value="Val-tRNA_synth_C_sf"/>
</dbReference>
<dbReference type="PANTHER" id="PTHR19211">
    <property type="entry name" value="ATP-BINDING TRANSPORT PROTEIN-RELATED"/>
    <property type="match status" value="1"/>
</dbReference>
<dbReference type="InterPro" id="IPR050611">
    <property type="entry name" value="ABCF"/>
</dbReference>
<dbReference type="InterPro" id="IPR003439">
    <property type="entry name" value="ABC_transporter-like_ATP-bd"/>
</dbReference>
<gene>
    <name evidence="7" type="ORF">CfE428DRAFT_2099</name>
</gene>
<feature type="signal peptide" evidence="5">
    <location>
        <begin position="1"/>
        <end position="21"/>
    </location>
</feature>
<name>B4CZL1_9BACT</name>
<keyword evidence="8" id="KW-1185">Reference proteome</keyword>
<dbReference type="PROSITE" id="PS50893">
    <property type="entry name" value="ABC_TRANSPORTER_2"/>
    <property type="match status" value="2"/>
</dbReference>
<protein>
    <submittedName>
        <fullName evidence="7">ABC transporter-related protein</fullName>
    </submittedName>
</protein>
<reference evidence="7 8" key="1">
    <citation type="journal article" date="2011" name="J. Bacteriol.">
        <title>Genome sequence of Chthoniobacter flavus Ellin428, an aerobic heterotrophic soil bacterium.</title>
        <authorList>
            <person name="Kant R."/>
            <person name="van Passel M.W."/>
            <person name="Palva A."/>
            <person name="Lucas S."/>
            <person name="Lapidus A."/>
            <person name="Glavina Del Rio T."/>
            <person name="Dalin E."/>
            <person name="Tice H."/>
            <person name="Bruce D."/>
            <person name="Goodwin L."/>
            <person name="Pitluck S."/>
            <person name="Larimer F.W."/>
            <person name="Land M.L."/>
            <person name="Hauser L."/>
            <person name="Sangwan P."/>
            <person name="de Vos W.M."/>
            <person name="Janssen P.H."/>
            <person name="Smidt H."/>
        </authorList>
    </citation>
    <scope>NUCLEOTIDE SEQUENCE [LARGE SCALE GENOMIC DNA]</scope>
    <source>
        <strain evidence="7 8">Ellin428</strain>
    </source>
</reference>
<dbReference type="GO" id="GO:0003677">
    <property type="term" value="F:DNA binding"/>
    <property type="evidence" value="ECO:0007669"/>
    <property type="project" value="InterPro"/>
</dbReference>
<dbReference type="AlphaFoldDB" id="B4CZL1"/>
<keyword evidence="5" id="KW-0732">Signal</keyword>
<keyword evidence="2" id="KW-0547">Nucleotide-binding</keyword>
<dbReference type="Pfam" id="PF16326">
    <property type="entry name" value="ABC_tran_CTD"/>
    <property type="match status" value="1"/>
</dbReference>
<keyword evidence="3" id="KW-0067">ATP-binding</keyword>
<dbReference type="EMBL" id="ABVL01000005">
    <property type="protein sequence ID" value="EDY20175.1"/>
    <property type="molecule type" value="Genomic_DNA"/>
</dbReference>
<keyword evidence="1" id="KW-0677">Repeat</keyword>
<dbReference type="STRING" id="497964.CfE428DRAFT_2099"/>
<dbReference type="InterPro" id="IPR032781">
    <property type="entry name" value="ABC_tran_Xtn"/>
</dbReference>
<dbReference type="eggNOG" id="COG0488">
    <property type="taxonomic scope" value="Bacteria"/>
</dbReference>
<dbReference type="Gene3D" id="3.40.50.300">
    <property type="entry name" value="P-loop containing nucleotide triphosphate hydrolases"/>
    <property type="match status" value="2"/>
</dbReference>
<evidence type="ECO:0000313" key="7">
    <source>
        <dbReference type="EMBL" id="EDY20175.1"/>
    </source>
</evidence>
<dbReference type="Gene3D" id="1.10.287.380">
    <property type="entry name" value="Valyl-tRNA synthetase, C-terminal domain"/>
    <property type="match status" value="1"/>
</dbReference>
<dbReference type="InParanoid" id="B4CZL1"/>
<evidence type="ECO:0000256" key="2">
    <source>
        <dbReference type="ARBA" id="ARBA00022741"/>
    </source>
</evidence>
<dbReference type="Proteomes" id="UP000005824">
    <property type="component" value="Unassembled WGS sequence"/>
</dbReference>
<evidence type="ECO:0000256" key="3">
    <source>
        <dbReference type="ARBA" id="ARBA00022840"/>
    </source>
</evidence>
<accession>B4CZL1</accession>
<dbReference type="CDD" id="cd03221">
    <property type="entry name" value="ABCF_EF-3"/>
    <property type="match status" value="2"/>
</dbReference>
<dbReference type="InterPro" id="IPR017871">
    <property type="entry name" value="ABC_transporter-like_CS"/>
</dbReference>
<dbReference type="InterPro" id="IPR003593">
    <property type="entry name" value="AAA+_ATPase"/>
</dbReference>
<evidence type="ECO:0000256" key="4">
    <source>
        <dbReference type="SAM" id="MobiDB-lite"/>
    </source>
</evidence>
<dbReference type="PROSITE" id="PS00211">
    <property type="entry name" value="ABC_TRANSPORTER_1"/>
    <property type="match status" value="1"/>
</dbReference>
<evidence type="ECO:0000256" key="1">
    <source>
        <dbReference type="ARBA" id="ARBA00022737"/>
    </source>
</evidence>
<dbReference type="GO" id="GO:0005524">
    <property type="term" value="F:ATP binding"/>
    <property type="evidence" value="ECO:0007669"/>
    <property type="project" value="UniProtKB-KW"/>
</dbReference>
<dbReference type="FunFam" id="3.40.50.300:FF:000011">
    <property type="entry name" value="Putative ABC transporter ATP-binding component"/>
    <property type="match status" value="1"/>
</dbReference>
<comment type="caution">
    <text evidence="7">The sequence shown here is derived from an EMBL/GenBank/DDBJ whole genome shotgun (WGS) entry which is preliminary data.</text>
</comment>
<feature type="chain" id="PRO_5002802264" evidence="5">
    <location>
        <begin position="22"/>
        <end position="672"/>
    </location>
</feature>
<evidence type="ECO:0000313" key="8">
    <source>
        <dbReference type="Proteomes" id="UP000005824"/>
    </source>
</evidence>
<evidence type="ECO:0000259" key="6">
    <source>
        <dbReference type="PROSITE" id="PS50893"/>
    </source>
</evidence>
<dbReference type="PANTHER" id="PTHR19211:SF14">
    <property type="entry name" value="ATP-BINDING CASSETTE SUB-FAMILY F MEMBER 1"/>
    <property type="match status" value="1"/>
</dbReference>
<organism evidence="7 8">
    <name type="scientific">Chthoniobacter flavus Ellin428</name>
    <dbReference type="NCBI Taxonomy" id="497964"/>
    <lineage>
        <taxon>Bacteria</taxon>
        <taxon>Pseudomonadati</taxon>
        <taxon>Verrucomicrobiota</taxon>
        <taxon>Spartobacteria</taxon>
        <taxon>Chthoniobacterales</taxon>
        <taxon>Chthoniobacteraceae</taxon>
        <taxon>Chthoniobacter</taxon>
    </lineage>
</organism>
<dbReference type="Pfam" id="PF12848">
    <property type="entry name" value="ABC_tran_Xtn"/>
    <property type="match status" value="1"/>
</dbReference>
<dbReference type="GO" id="GO:0016887">
    <property type="term" value="F:ATP hydrolysis activity"/>
    <property type="evidence" value="ECO:0007669"/>
    <property type="project" value="InterPro"/>
</dbReference>
<dbReference type="FunCoup" id="B4CZL1">
    <property type="interactions" value="432"/>
</dbReference>
<dbReference type="InterPro" id="IPR032524">
    <property type="entry name" value="ABC_tran_C"/>
</dbReference>
<dbReference type="SMART" id="SM00382">
    <property type="entry name" value="AAA"/>
    <property type="match status" value="2"/>
</dbReference>